<name>A0A1A9KDY7_9PSED</name>
<dbReference type="EMBL" id="CP015878">
    <property type="protein sequence ID" value="ANI15651.1"/>
    <property type="molecule type" value="Genomic_DNA"/>
</dbReference>
<feature type="region of interest" description="Disordered" evidence="1">
    <location>
        <begin position="39"/>
        <end position="62"/>
    </location>
</feature>
<accession>A0A1A9KDY7</accession>
<proteinExistence type="predicted"/>
<dbReference type="Proteomes" id="UP000077748">
    <property type="component" value="Chromosome"/>
</dbReference>
<evidence type="ECO:0000256" key="1">
    <source>
        <dbReference type="SAM" id="MobiDB-lite"/>
    </source>
</evidence>
<protein>
    <submittedName>
        <fullName evidence="2">Uncharacterized protein</fullName>
    </submittedName>
</protein>
<evidence type="ECO:0000313" key="3">
    <source>
        <dbReference type="Proteomes" id="UP000077748"/>
    </source>
</evidence>
<reference evidence="2 3" key="1">
    <citation type="submission" date="2016-05" db="EMBL/GenBank/DDBJ databases">
        <title>Genome Sequence of Pseudomonas citronellolis Strain SJTE-3, an Estrogens and Persistent Organic Pollutants degradation strain.</title>
        <authorList>
            <person name="Liang R."/>
        </authorList>
    </citation>
    <scope>NUCLEOTIDE SEQUENCE [LARGE SCALE GENOMIC DNA]</scope>
    <source>
        <strain evidence="2 3">SJTE-3</strain>
    </source>
</reference>
<sequence length="62" mass="6737">MPAALNEAEGRALVAYGDLDAEEALDFLQGLHGPAARISDVQASRVKRSQERDTTSGHYRQP</sequence>
<gene>
    <name evidence="2" type="ORF">A9C11_17435</name>
</gene>
<organism evidence="2 3">
    <name type="scientific">Pseudomonas citronellolis</name>
    <dbReference type="NCBI Taxonomy" id="53408"/>
    <lineage>
        <taxon>Bacteria</taxon>
        <taxon>Pseudomonadati</taxon>
        <taxon>Pseudomonadota</taxon>
        <taxon>Gammaproteobacteria</taxon>
        <taxon>Pseudomonadales</taxon>
        <taxon>Pseudomonadaceae</taxon>
        <taxon>Pseudomonas</taxon>
    </lineage>
</organism>
<evidence type="ECO:0000313" key="2">
    <source>
        <dbReference type="EMBL" id="ANI15651.1"/>
    </source>
</evidence>
<dbReference type="AlphaFoldDB" id="A0A1A9KDY7"/>
<dbReference type="RefSeq" id="WP_064583385.1">
    <property type="nucleotide sequence ID" value="NZ_CP015878.1"/>
</dbReference>